<organism evidence="1 2">
    <name type="scientific">Pseudorhizobium endolithicum</name>
    <dbReference type="NCBI Taxonomy" id="1191678"/>
    <lineage>
        <taxon>Bacteria</taxon>
        <taxon>Pseudomonadati</taxon>
        <taxon>Pseudomonadota</taxon>
        <taxon>Alphaproteobacteria</taxon>
        <taxon>Hyphomicrobiales</taxon>
        <taxon>Rhizobiaceae</taxon>
        <taxon>Rhizobium/Agrobacterium group</taxon>
        <taxon>Pseudorhizobium</taxon>
    </lineage>
</organism>
<accession>A0ABN7JPX4</accession>
<dbReference type="EMBL" id="CABFWF030000012">
    <property type="protein sequence ID" value="CAD7041588.1"/>
    <property type="molecule type" value="Genomic_DNA"/>
</dbReference>
<evidence type="ECO:0000313" key="2">
    <source>
        <dbReference type="Proteomes" id="UP000606921"/>
    </source>
</evidence>
<proteinExistence type="predicted"/>
<reference evidence="1 2" key="1">
    <citation type="submission" date="2020-11" db="EMBL/GenBank/DDBJ databases">
        <authorList>
            <person name="Lassalle F."/>
        </authorList>
    </citation>
    <scope>NUCLEOTIDE SEQUENCE [LARGE SCALE GENOMIC DNA]</scope>
    <source>
        <strain evidence="1 2">JC140</strain>
    </source>
</reference>
<dbReference type="RefSeq" id="WP_142592970.1">
    <property type="nucleotide sequence ID" value="NZ_CABFWF030000012.1"/>
</dbReference>
<dbReference type="Proteomes" id="UP000606921">
    <property type="component" value="Unassembled WGS sequence"/>
</dbReference>
<keyword evidence="2" id="KW-1185">Reference proteome</keyword>
<evidence type="ECO:0000313" key="1">
    <source>
        <dbReference type="EMBL" id="CAD7041588.1"/>
    </source>
</evidence>
<gene>
    <name evidence="1" type="ORF">REJC140_01028</name>
</gene>
<sequence>MWQIFSEAWTYVSGHIEAQQTGAVYLISTLVVGGVGAYGGARGAQRIVSREAILKGRRDAILAANSAHSLTMVIFNQATSLKKQHYLPRLDHWQKQRQAVTETGESKIAIHFETPPPISFPITKLSEIVYGKLPLNGRPLAALSELVQAEHTLTHLLNEYQSLHRELEERDLTDAIERYLALDTRRGRDDRYKDLLVGFVDLVDDLLFFADVLGKDLLAYGNVVRDQAPNRERKKLPQVNEPGKLMPEYEYLIPKHPHHTRWLEGHKMSWPPRKVPFSKRLWPFGKPNPNGP</sequence>
<name>A0ABN7JPX4_9HYPH</name>
<comment type="caution">
    <text evidence="1">The sequence shown here is derived from an EMBL/GenBank/DDBJ whole genome shotgun (WGS) entry which is preliminary data.</text>
</comment>
<protein>
    <submittedName>
        <fullName evidence="1">Uncharacterized protein</fullName>
    </submittedName>
</protein>